<accession>A0A0N5A4B8</accession>
<dbReference type="Proteomes" id="UP000038045">
    <property type="component" value="Unplaced"/>
</dbReference>
<evidence type="ECO:0000313" key="1">
    <source>
        <dbReference type="Proteomes" id="UP000038045"/>
    </source>
</evidence>
<evidence type="ECO:0000313" key="2">
    <source>
        <dbReference type="WBParaSite" id="PTRK_0001646600.1"/>
    </source>
</evidence>
<organism evidence="1 2">
    <name type="scientific">Parastrongyloides trichosuri</name>
    <name type="common">Possum-specific nematode worm</name>
    <dbReference type="NCBI Taxonomy" id="131310"/>
    <lineage>
        <taxon>Eukaryota</taxon>
        <taxon>Metazoa</taxon>
        <taxon>Ecdysozoa</taxon>
        <taxon>Nematoda</taxon>
        <taxon>Chromadorea</taxon>
        <taxon>Rhabditida</taxon>
        <taxon>Tylenchina</taxon>
        <taxon>Panagrolaimomorpha</taxon>
        <taxon>Strongyloidoidea</taxon>
        <taxon>Strongyloididae</taxon>
        <taxon>Parastrongyloides</taxon>
    </lineage>
</organism>
<dbReference type="STRING" id="131310.A0A0N5A4B8"/>
<dbReference type="AlphaFoldDB" id="A0A0N5A4B8"/>
<sequence length="71" mass="7796">MMLLAEDIERLIEKTNILKSLSGMCLSVNNNPGLLEFEKITAVMVVKEDSNKKITPIAFGATQKVSSTQVN</sequence>
<dbReference type="WBParaSite" id="PTRK_0001646600.1">
    <property type="protein sequence ID" value="PTRK_0001646600.1"/>
    <property type="gene ID" value="PTRK_0001646600"/>
</dbReference>
<name>A0A0N5A4B8_PARTI</name>
<protein>
    <submittedName>
        <fullName evidence="2">Late endosomal/lysosomal adaptor and MAPK and MTOR activator 5</fullName>
    </submittedName>
</protein>
<reference evidence="2" key="1">
    <citation type="submission" date="2017-02" db="UniProtKB">
        <authorList>
            <consortium name="WormBaseParasite"/>
        </authorList>
    </citation>
    <scope>IDENTIFICATION</scope>
</reference>
<keyword evidence="1" id="KW-1185">Reference proteome</keyword>
<proteinExistence type="predicted"/>